<dbReference type="GO" id="GO:0003676">
    <property type="term" value="F:nucleic acid binding"/>
    <property type="evidence" value="ECO:0007669"/>
    <property type="project" value="InterPro"/>
</dbReference>
<name>A0AAF0PWM6_SOLVR</name>
<dbReference type="Pfam" id="PF13456">
    <property type="entry name" value="RVT_3"/>
    <property type="match status" value="1"/>
</dbReference>
<sequence>MHKKGPQINHLSYADDLVLFNSGDKYSIKLIMKLLNKYQLASGQEVNRDKSFFLTHHKTDNLLNRRIKRWTGFTQSSFPFNYLGCPIYTGAKKICYFSDISKKILNKIAGWQGRLLSSGGKAVIIKHILQSQTLHIFASLMPPSTVIKEIEMQFANFFWGQRDGKNSYHWASWKNMCFPTKEGGLGFKSLIDICHTFSAKSEAQAALIGISWCLGQQFEALDVELDSQVVVRMINESCKPSWRIHNLIEDIKNKIAQRNIIVKHCYREGNEVADALAQYATTIQEPIIYFQESKLPAEVRGLLRMNKLHLPSFRRRPKKASFWHYDPP</sequence>
<gene>
    <name evidence="2" type="ORF">MTR67_005568</name>
</gene>
<dbReference type="PROSITE" id="PS50878">
    <property type="entry name" value="RT_POL"/>
    <property type="match status" value="1"/>
</dbReference>
<dbReference type="CDD" id="cd06222">
    <property type="entry name" value="RNase_H_like"/>
    <property type="match status" value="1"/>
</dbReference>
<dbReference type="EMBL" id="CP133612">
    <property type="protein sequence ID" value="WMV12183.1"/>
    <property type="molecule type" value="Genomic_DNA"/>
</dbReference>
<accession>A0AAF0PWM6</accession>
<proteinExistence type="predicted"/>
<dbReference type="InterPro" id="IPR012337">
    <property type="entry name" value="RNaseH-like_sf"/>
</dbReference>
<evidence type="ECO:0000259" key="1">
    <source>
        <dbReference type="PROSITE" id="PS50878"/>
    </source>
</evidence>
<feature type="domain" description="Reverse transcriptase" evidence="1">
    <location>
        <begin position="1"/>
        <end position="75"/>
    </location>
</feature>
<dbReference type="InterPro" id="IPR000477">
    <property type="entry name" value="RT_dom"/>
</dbReference>
<dbReference type="AlphaFoldDB" id="A0AAF0PWM6"/>
<keyword evidence="3" id="KW-1185">Reference proteome</keyword>
<dbReference type="SUPFAM" id="SSF53098">
    <property type="entry name" value="Ribonuclease H-like"/>
    <property type="match status" value="1"/>
</dbReference>
<dbReference type="InterPro" id="IPR002156">
    <property type="entry name" value="RNaseH_domain"/>
</dbReference>
<organism evidence="2 3">
    <name type="scientific">Solanum verrucosum</name>
    <dbReference type="NCBI Taxonomy" id="315347"/>
    <lineage>
        <taxon>Eukaryota</taxon>
        <taxon>Viridiplantae</taxon>
        <taxon>Streptophyta</taxon>
        <taxon>Embryophyta</taxon>
        <taxon>Tracheophyta</taxon>
        <taxon>Spermatophyta</taxon>
        <taxon>Magnoliopsida</taxon>
        <taxon>eudicotyledons</taxon>
        <taxon>Gunneridae</taxon>
        <taxon>Pentapetalae</taxon>
        <taxon>asterids</taxon>
        <taxon>lamiids</taxon>
        <taxon>Solanales</taxon>
        <taxon>Solanaceae</taxon>
        <taxon>Solanoideae</taxon>
        <taxon>Solaneae</taxon>
        <taxon>Solanum</taxon>
    </lineage>
</organism>
<dbReference type="GO" id="GO:0004523">
    <property type="term" value="F:RNA-DNA hybrid ribonuclease activity"/>
    <property type="evidence" value="ECO:0007669"/>
    <property type="project" value="InterPro"/>
</dbReference>
<reference evidence="2" key="1">
    <citation type="submission" date="2023-08" db="EMBL/GenBank/DDBJ databases">
        <title>A de novo genome assembly of Solanum verrucosum Schlechtendal, a Mexican diploid species geographically isolated from the other diploid A-genome species in potato relatives.</title>
        <authorList>
            <person name="Hosaka K."/>
        </authorList>
    </citation>
    <scope>NUCLEOTIDE SEQUENCE</scope>
    <source>
        <tissue evidence="2">Young leaves</tissue>
    </source>
</reference>
<dbReference type="InterPro" id="IPR036397">
    <property type="entry name" value="RNaseH_sf"/>
</dbReference>
<dbReference type="Gene3D" id="3.30.420.10">
    <property type="entry name" value="Ribonuclease H-like superfamily/Ribonuclease H"/>
    <property type="match status" value="1"/>
</dbReference>
<dbReference type="PANTHER" id="PTHR33116:SF67">
    <property type="entry name" value="REVERSE TRANSCRIPTASE"/>
    <property type="match status" value="1"/>
</dbReference>
<dbReference type="InterPro" id="IPR044730">
    <property type="entry name" value="RNase_H-like_dom_plant"/>
</dbReference>
<dbReference type="Proteomes" id="UP001234989">
    <property type="component" value="Chromosome 1"/>
</dbReference>
<evidence type="ECO:0000313" key="3">
    <source>
        <dbReference type="Proteomes" id="UP001234989"/>
    </source>
</evidence>
<dbReference type="PANTHER" id="PTHR33116">
    <property type="entry name" value="REVERSE TRANSCRIPTASE ZINC-BINDING DOMAIN-CONTAINING PROTEIN-RELATED-RELATED"/>
    <property type="match status" value="1"/>
</dbReference>
<evidence type="ECO:0000313" key="2">
    <source>
        <dbReference type="EMBL" id="WMV12183.1"/>
    </source>
</evidence>
<protein>
    <recommendedName>
        <fullName evidence="1">Reverse transcriptase domain-containing protein</fullName>
    </recommendedName>
</protein>